<dbReference type="InterPro" id="IPR001750">
    <property type="entry name" value="ND/Mrp_TM"/>
</dbReference>
<feature type="transmembrane region" description="Helical" evidence="7">
    <location>
        <begin position="164"/>
        <end position="181"/>
    </location>
</feature>
<evidence type="ECO:0000256" key="2">
    <source>
        <dbReference type="ARBA" id="ARBA00008483"/>
    </source>
</evidence>
<feature type="transmembrane region" description="Helical" evidence="7">
    <location>
        <begin position="218"/>
        <end position="238"/>
    </location>
</feature>
<dbReference type="PRINTS" id="PR01434">
    <property type="entry name" value="NADHDHGNASE5"/>
</dbReference>
<evidence type="ECO:0000256" key="3">
    <source>
        <dbReference type="ARBA" id="ARBA00022692"/>
    </source>
</evidence>
<dbReference type="eggNOG" id="COG1009">
    <property type="taxonomic scope" value="Bacteria"/>
</dbReference>
<dbReference type="Proteomes" id="UP000010420">
    <property type="component" value="Unassembled WGS sequence"/>
</dbReference>
<reference evidence="10 11" key="1">
    <citation type="submission" date="2012-05" db="EMBL/GenBank/DDBJ databases">
        <authorList>
            <person name="Weinstock G."/>
            <person name="Sodergren E."/>
            <person name="Lobos E.A."/>
            <person name="Fulton L."/>
            <person name="Fulton R."/>
            <person name="Courtney L."/>
            <person name="Fronick C."/>
            <person name="O'Laughlin M."/>
            <person name="Godfrey J."/>
            <person name="Wilson R.M."/>
            <person name="Miner T."/>
            <person name="Farmer C."/>
            <person name="Delehaunty K."/>
            <person name="Cordes M."/>
            <person name="Minx P."/>
            <person name="Tomlinson C."/>
            <person name="Chen J."/>
            <person name="Wollam A."/>
            <person name="Pepin K.H."/>
            <person name="Bhonagiri V."/>
            <person name="Zhang X."/>
            <person name="Suruliraj S."/>
            <person name="Warren W."/>
            <person name="Mitreva M."/>
            <person name="Mardis E.R."/>
            <person name="Wilson R.K."/>
        </authorList>
    </citation>
    <scope>NUCLEOTIDE SEQUENCE [LARGE SCALE GENOMIC DNA]</scope>
    <source>
        <strain evidence="10 11">DSM 1785</strain>
    </source>
</reference>
<feature type="transmembrane region" description="Helical" evidence="7">
    <location>
        <begin position="546"/>
        <end position="564"/>
    </location>
</feature>
<keyword evidence="3 6" id="KW-0812">Transmembrane</keyword>
<gene>
    <name evidence="10" type="ORF">HMPREF0216_01634</name>
</gene>
<feature type="transmembrane region" description="Helical" evidence="7">
    <location>
        <begin position="498"/>
        <end position="518"/>
    </location>
</feature>
<dbReference type="PANTHER" id="PTHR43373:SF1">
    <property type="entry name" value="NA(+)_H(+) ANTIPORTER SUBUNIT A"/>
    <property type="match status" value="1"/>
</dbReference>
<dbReference type="PATRIC" id="fig|545697.3.peg.1609"/>
<protein>
    <submittedName>
        <fullName evidence="10">NADH-ubiquinone/plastoquinone family protein</fullName>
    </submittedName>
</protein>
<dbReference type="HOGENOM" id="CLU_013183_0_0_9"/>
<dbReference type="GO" id="GO:0016020">
    <property type="term" value="C:membrane"/>
    <property type="evidence" value="ECO:0007669"/>
    <property type="project" value="UniProtKB-SubCell"/>
</dbReference>
<comment type="similarity">
    <text evidence="2">Belongs to the CPA3 antiporters (TC 2.A.63) subunit A family.</text>
</comment>
<feature type="transmembrane region" description="Helical" evidence="7">
    <location>
        <begin position="6"/>
        <end position="22"/>
    </location>
</feature>
<evidence type="ECO:0000313" key="11">
    <source>
        <dbReference type="Proteomes" id="UP000010420"/>
    </source>
</evidence>
<evidence type="ECO:0000259" key="8">
    <source>
        <dbReference type="Pfam" id="PF00361"/>
    </source>
</evidence>
<dbReference type="Pfam" id="PF00361">
    <property type="entry name" value="Proton_antipo_M"/>
    <property type="match status" value="1"/>
</dbReference>
<accession>L1QGG5</accession>
<keyword evidence="10" id="KW-0830">Ubiquinone</keyword>
<dbReference type="AlphaFoldDB" id="L1QGG5"/>
<feature type="transmembrane region" description="Helical" evidence="7">
    <location>
        <begin position="63"/>
        <end position="82"/>
    </location>
</feature>
<evidence type="ECO:0000256" key="6">
    <source>
        <dbReference type="RuleBase" id="RU000320"/>
    </source>
</evidence>
<feature type="transmembrane region" description="Helical" evidence="7">
    <location>
        <begin position="325"/>
        <end position="343"/>
    </location>
</feature>
<evidence type="ECO:0000256" key="4">
    <source>
        <dbReference type="ARBA" id="ARBA00022989"/>
    </source>
</evidence>
<dbReference type="Pfam" id="PF00662">
    <property type="entry name" value="Proton_antipo_N"/>
    <property type="match status" value="1"/>
</dbReference>
<sequence>MTEIILLIFLPLLVALILLLTREEKYTNAVIKLSVIFIGALAIGVAFKYYNNPNRFHFINNDLVSLIMILIEIAMTIYIISYSLKSRKGLTALLSFISLVLMIWVEMNGQETSFDLEHHLFIDKLSIIMVLIIAIIGGSICVYAISYMKDFHSIHKEVRDRKNVFFSIMFIFLSAMFGIVLSNDLTWIYFFWEITTLSSFLLIKYTETKEAVNNAFTALYMNLIGGVCFAIAIIYLRVNFNIWDLKGIISLASENSKALTIPAILIAIACFSKSAQLPFSKWILGAMVAPTPSSALLHSSTMVKAGVYLLIRISPILSGNIAGDLVSFIGGITFVLMSIIAISQNDAKKVLAYSTMANLGLITACAGIGTYESIWSAILLIIFHSVSKSLMFLSVGATEHVIGSRDIEDMHGLIIKLPEMALMMAIGIAGMFLAPFGMLISKWAALKSFIDSRNIVIVLLIAYGSAATLFYWTKWLGKIAAVRHKNDRVKCTVKRGEWSVLIAQAVITIVLCFLYPLVSKVLIVPFIHEMFNISEVNIISQANQEILTIMLAVIVVLPFGMRFLTSRGENISSIYMAGVNSGDDKKFYSAYGDKKSLYLSSWYMNNIFGEKKLLPIGIYISLIIIIGFSAYAIGGIL</sequence>
<evidence type="ECO:0000259" key="9">
    <source>
        <dbReference type="Pfam" id="PF00662"/>
    </source>
</evidence>
<keyword evidence="4 7" id="KW-1133">Transmembrane helix</keyword>
<proteinExistence type="inferred from homology"/>
<name>L1QGG5_9CLOT</name>
<feature type="transmembrane region" description="Helical" evidence="7">
    <location>
        <begin position="125"/>
        <end position="144"/>
    </location>
</feature>
<feature type="transmembrane region" description="Helical" evidence="7">
    <location>
        <begin position="29"/>
        <end position="51"/>
    </location>
</feature>
<dbReference type="EMBL" id="AMEZ01000048">
    <property type="protein sequence ID" value="EKY27031.1"/>
    <property type="molecule type" value="Genomic_DNA"/>
</dbReference>
<feature type="transmembrane region" description="Helical" evidence="7">
    <location>
        <begin position="420"/>
        <end position="443"/>
    </location>
</feature>
<feature type="transmembrane region" description="Helical" evidence="7">
    <location>
        <begin position="350"/>
        <end position="371"/>
    </location>
</feature>
<dbReference type="InterPro" id="IPR001516">
    <property type="entry name" value="Proton_antipo_N"/>
</dbReference>
<dbReference type="STRING" id="545697.HMPREF0216_01634"/>
<evidence type="ECO:0000313" key="10">
    <source>
        <dbReference type="EMBL" id="EKY27031.1"/>
    </source>
</evidence>
<comment type="caution">
    <text evidence="10">The sequence shown here is derived from an EMBL/GenBank/DDBJ whole genome shotgun (WGS) entry which is preliminary data.</text>
</comment>
<evidence type="ECO:0000256" key="7">
    <source>
        <dbReference type="SAM" id="Phobius"/>
    </source>
</evidence>
<feature type="transmembrane region" description="Helical" evidence="7">
    <location>
        <begin position="187"/>
        <end position="206"/>
    </location>
</feature>
<feature type="transmembrane region" description="Helical" evidence="7">
    <location>
        <begin position="377"/>
        <end position="399"/>
    </location>
</feature>
<feature type="transmembrane region" description="Helical" evidence="7">
    <location>
        <begin position="455"/>
        <end position="477"/>
    </location>
</feature>
<organism evidence="10 11">
    <name type="scientific">Clostridium celatum DSM 1785</name>
    <dbReference type="NCBI Taxonomy" id="545697"/>
    <lineage>
        <taxon>Bacteria</taxon>
        <taxon>Bacillati</taxon>
        <taxon>Bacillota</taxon>
        <taxon>Clostridia</taxon>
        <taxon>Eubacteriales</taxon>
        <taxon>Clostridiaceae</taxon>
        <taxon>Clostridium</taxon>
    </lineage>
</organism>
<feature type="transmembrane region" description="Helical" evidence="7">
    <location>
        <begin position="613"/>
        <end position="634"/>
    </location>
</feature>
<feature type="domain" description="NADH:quinone oxidoreductase/Mrp antiporter transmembrane" evidence="8">
    <location>
        <begin position="182"/>
        <end position="463"/>
    </location>
</feature>
<evidence type="ECO:0000256" key="5">
    <source>
        <dbReference type="ARBA" id="ARBA00023136"/>
    </source>
</evidence>
<keyword evidence="5 7" id="KW-0472">Membrane</keyword>
<feature type="domain" description="NADH-Ubiquinone oxidoreductase (complex I) chain 5 N-terminal" evidence="9">
    <location>
        <begin position="112"/>
        <end position="150"/>
    </location>
</feature>
<comment type="subcellular location">
    <subcellularLocation>
        <location evidence="1">Endomembrane system</location>
        <topology evidence="1">Multi-pass membrane protein</topology>
    </subcellularLocation>
    <subcellularLocation>
        <location evidence="6">Membrane</location>
        <topology evidence="6">Multi-pass membrane protein</topology>
    </subcellularLocation>
</comment>
<keyword evidence="11" id="KW-1185">Reference proteome</keyword>
<dbReference type="GO" id="GO:0012505">
    <property type="term" value="C:endomembrane system"/>
    <property type="evidence" value="ECO:0007669"/>
    <property type="project" value="UniProtKB-SubCell"/>
</dbReference>
<evidence type="ECO:0000256" key="1">
    <source>
        <dbReference type="ARBA" id="ARBA00004127"/>
    </source>
</evidence>
<feature type="transmembrane region" description="Helical" evidence="7">
    <location>
        <begin position="89"/>
        <end position="105"/>
    </location>
</feature>
<dbReference type="RefSeq" id="WP_005213151.1">
    <property type="nucleotide sequence ID" value="NZ_KB291640.1"/>
</dbReference>
<dbReference type="OrthoDB" id="9807568at2"/>
<feature type="transmembrane region" description="Helical" evidence="7">
    <location>
        <begin position="258"/>
        <end position="275"/>
    </location>
</feature>
<dbReference type="PANTHER" id="PTHR43373">
    <property type="entry name" value="NA(+)/H(+) ANTIPORTER SUBUNIT"/>
    <property type="match status" value="1"/>
</dbReference>
<dbReference type="InterPro" id="IPR050616">
    <property type="entry name" value="CPA3_Na-H_Antiporter_A"/>
</dbReference>